<dbReference type="AlphaFoldDB" id="A0AAN6RW54"/>
<reference evidence="1" key="1">
    <citation type="journal article" date="2023" name="Mol. Phylogenet. Evol.">
        <title>Genome-scale phylogeny and comparative genomics of the fungal order Sordariales.</title>
        <authorList>
            <person name="Hensen N."/>
            <person name="Bonometti L."/>
            <person name="Westerberg I."/>
            <person name="Brannstrom I.O."/>
            <person name="Guillou S."/>
            <person name="Cros-Aarteil S."/>
            <person name="Calhoun S."/>
            <person name="Haridas S."/>
            <person name="Kuo A."/>
            <person name="Mondo S."/>
            <person name="Pangilinan J."/>
            <person name="Riley R."/>
            <person name="LaButti K."/>
            <person name="Andreopoulos B."/>
            <person name="Lipzen A."/>
            <person name="Chen C."/>
            <person name="Yan M."/>
            <person name="Daum C."/>
            <person name="Ng V."/>
            <person name="Clum A."/>
            <person name="Steindorff A."/>
            <person name="Ohm R.A."/>
            <person name="Martin F."/>
            <person name="Silar P."/>
            <person name="Natvig D.O."/>
            <person name="Lalanne C."/>
            <person name="Gautier V."/>
            <person name="Ament-Velasquez S.L."/>
            <person name="Kruys A."/>
            <person name="Hutchinson M.I."/>
            <person name="Powell A.J."/>
            <person name="Barry K."/>
            <person name="Miller A.N."/>
            <person name="Grigoriev I.V."/>
            <person name="Debuchy R."/>
            <person name="Gladieux P."/>
            <person name="Hiltunen Thoren M."/>
            <person name="Johannesson H."/>
        </authorList>
    </citation>
    <scope>NUCLEOTIDE SEQUENCE</scope>
    <source>
        <strain evidence="1">CBS 103.79</strain>
    </source>
</reference>
<name>A0AAN6RW54_9PEZI</name>
<protein>
    <submittedName>
        <fullName evidence="1">Uncharacterized protein</fullName>
    </submittedName>
</protein>
<dbReference type="SUPFAM" id="SSF48403">
    <property type="entry name" value="Ankyrin repeat"/>
    <property type="match status" value="1"/>
</dbReference>
<keyword evidence="2" id="KW-1185">Reference proteome</keyword>
<evidence type="ECO:0000313" key="2">
    <source>
        <dbReference type="Proteomes" id="UP001303889"/>
    </source>
</evidence>
<comment type="caution">
    <text evidence="1">The sequence shown here is derived from an EMBL/GenBank/DDBJ whole genome shotgun (WGS) entry which is preliminary data.</text>
</comment>
<accession>A0AAN6RW54</accession>
<sequence>MARLLLRHGANPKGTIKPTTTSAQDYYCKPAETWAANRWPLTPVQHAFWHSGFKACDRLLEAGLVLDKDTVLWMIRAVLDNGHKEAGADTRAALEFIEARAPDAWRAALRDPLCFTLALMRRWVDLATEFWGHGLELSGFSQKQDLDKLNSTWAAPFHGRAIPFDGPAKLGALCLDAAVTCDSHFLLDGLLKLGVGPIPPIALLTAVEDSANEILELLVKHGGLVHIKDDETGDDREFRIWNARDRVNGCLNPVRLAIQLGYNDSIRVLLKWSQPPVDPWFRSFYLLEACTMLDPETVVCLLEHPDMRPSEPDITGEIDVPLARLVRLADRLCSRYLPDERAFTGPQSILRNIKRWLACVAAFARVGVDAAVRDRAGKSALDYLGEHMAYVGKNRFRRQLAAELRSVGGVEVGDRADPAACYEALAAMEIDCQACKRRTGDSDPE</sequence>
<dbReference type="Proteomes" id="UP001303889">
    <property type="component" value="Unassembled WGS sequence"/>
</dbReference>
<proteinExistence type="predicted"/>
<reference evidence="1" key="2">
    <citation type="submission" date="2023-05" db="EMBL/GenBank/DDBJ databases">
        <authorList>
            <consortium name="Lawrence Berkeley National Laboratory"/>
            <person name="Steindorff A."/>
            <person name="Hensen N."/>
            <person name="Bonometti L."/>
            <person name="Westerberg I."/>
            <person name="Brannstrom I.O."/>
            <person name="Guillou S."/>
            <person name="Cros-Aarteil S."/>
            <person name="Calhoun S."/>
            <person name="Haridas S."/>
            <person name="Kuo A."/>
            <person name="Mondo S."/>
            <person name="Pangilinan J."/>
            <person name="Riley R."/>
            <person name="Labutti K."/>
            <person name="Andreopoulos B."/>
            <person name="Lipzen A."/>
            <person name="Chen C."/>
            <person name="Yanf M."/>
            <person name="Daum C."/>
            <person name="Ng V."/>
            <person name="Clum A."/>
            <person name="Ohm R."/>
            <person name="Martin F."/>
            <person name="Silar P."/>
            <person name="Natvig D."/>
            <person name="Lalanne C."/>
            <person name="Gautier V."/>
            <person name="Ament-Velasquez S.L."/>
            <person name="Kruys A."/>
            <person name="Hutchinson M.I."/>
            <person name="Powell A.J."/>
            <person name="Barry K."/>
            <person name="Miller A.N."/>
            <person name="Grigoriev I.V."/>
            <person name="Debuchy R."/>
            <person name="Gladieux P."/>
            <person name="Thoren M.H."/>
            <person name="Johannesson H."/>
        </authorList>
    </citation>
    <scope>NUCLEOTIDE SEQUENCE</scope>
    <source>
        <strain evidence="1">CBS 103.79</strain>
    </source>
</reference>
<gene>
    <name evidence="1" type="ORF">C8A05DRAFT_30541</name>
</gene>
<dbReference type="InterPro" id="IPR036770">
    <property type="entry name" value="Ankyrin_rpt-contain_sf"/>
</dbReference>
<evidence type="ECO:0000313" key="1">
    <source>
        <dbReference type="EMBL" id="KAK3905657.1"/>
    </source>
</evidence>
<dbReference type="EMBL" id="MU855351">
    <property type="protein sequence ID" value="KAK3905657.1"/>
    <property type="molecule type" value="Genomic_DNA"/>
</dbReference>
<dbReference type="Gene3D" id="1.25.40.20">
    <property type="entry name" value="Ankyrin repeat-containing domain"/>
    <property type="match status" value="1"/>
</dbReference>
<organism evidence="1 2">
    <name type="scientific">Staphylotrichum tortipilum</name>
    <dbReference type="NCBI Taxonomy" id="2831512"/>
    <lineage>
        <taxon>Eukaryota</taxon>
        <taxon>Fungi</taxon>
        <taxon>Dikarya</taxon>
        <taxon>Ascomycota</taxon>
        <taxon>Pezizomycotina</taxon>
        <taxon>Sordariomycetes</taxon>
        <taxon>Sordariomycetidae</taxon>
        <taxon>Sordariales</taxon>
        <taxon>Chaetomiaceae</taxon>
        <taxon>Staphylotrichum</taxon>
    </lineage>
</organism>